<feature type="transmembrane region" description="Helical" evidence="2">
    <location>
        <begin position="131"/>
        <end position="152"/>
    </location>
</feature>
<feature type="region of interest" description="Disordered" evidence="1">
    <location>
        <begin position="23"/>
        <end position="65"/>
    </location>
</feature>
<evidence type="ECO:0000256" key="2">
    <source>
        <dbReference type="SAM" id="Phobius"/>
    </source>
</evidence>
<feature type="compositionally biased region" description="Polar residues" evidence="1">
    <location>
        <begin position="23"/>
        <end position="33"/>
    </location>
</feature>
<proteinExistence type="predicted"/>
<dbReference type="Pfam" id="PF16015">
    <property type="entry name" value="Promethin"/>
    <property type="match status" value="1"/>
</dbReference>
<accession>A0A5N7BWL6</accession>
<feature type="compositionally biased region" description="Basic and acidic residues" evidence="1">
    <location>
        <begin position="49"/>
        <end position="59"/>
    </location>
</feature>
<feature type="transmembrane region" description="Helical" evidence="2">
    <location>
        <begin position="159"/>
        <end position="182"/>
    </location>
</feature>
<keyword evidence="2" id="KW-1133">Transmembrane helix</keyword>
<sequence>MSLKSVSGGLDGVAQKTIGSTVPTVQKQTQDLGTTATAITSSTTPGEFPGEKTRDRVDPQDDSSGPWYAPMTAYVKNIIPNMLDWFESTVKRFLAVIFPPPRQAAIFEAALEKPYATSFLICQLICCGVPFLVFLAGTFLFAAVAALLWAILSFLIMGPIFLVACMMGASLWSWGLVLYAVFKWVDQTFLGSAITKFWLSQLPKKEASQEPPEKANPKEEER</sequence>
<evidence type="ECO:0000256" key="1">
    <source>
        <dbReference type="SAM" id="MobiDB-lite"/>
    </source>
</evidence>
<dbReference type="AlphaFoldDB" id="A0A5N7BWL6"/>
<dbReference type="OrthoDB" id="4223899at2759"/>
<keyword evidence="2" id="KW-0812">Transmembrane</keyword>
<protein>
    <submittedName>
        <fullName evidence="3">Uncharacterized protein</fullName>
    </submittedName>
</protein>
<name>A0A5N7BWL6_PETAA</name>
<dbReference type="EMBL" id="ML735323">
    <property type="protein sequence ID" value="KAE8385887.1"/>
    <property type="molecule type" value="Genomic_DNA"/>
</dbReference>
<dbReference type="Proteomes" id="UP000326877">
    <property type="component" value="Unassembled WGS sequence"/>
</dbReference>
<organism evidence="3">
    <name type="scientific">Petromyces alliaceus</name>
    <name type="common">Aspergillus alliaceus</name>
    <dbReference type="NCBI Taxonomy" id="209559"/>
    <lineage>
        <taxon>Eukaryota</taxon>
        <taxon>Fungi</taxon>
        <taxon>Dikarya</taxon>
        <taxon>Ascomycota</taxon>
        <taxon>Pezizomycotina</taxon>
        <taxon>Eurotiomycetes</taxon>
        <taxon>Eurotiomycetidae</taxon>
        <taxon>Eurotiales</taxon>
        <taxon>Aspergillaceae</taxon>
        <taxon>Aspergillus</taxon>
        <taxon>Aspergillus subgen. Circumdati</taxon>
    </lineage>
</organism>
<gene>
    <name evidence="3" type="ORF">BDV23DRAFT_164156</name>
</gene>
<reference evidence="3" key="1">
    <citation type="submission" date="2019-04" db="EMBL/GenBank/DDBJ databases">
        <title>Friends and foes A comparative genomics studyof 23 Aspergillus species from section Flavi.</title>
        <authorList>
            <consortium name="DOE Joint Genome Institute"/>
            <person name="Kjaerbolling I."/>
            <person name="Vesth T."/>
            <person name="Frisvad J.C."/>
            <person name="Nybo J.L."/>
            <person name="Theobald S."/>
            <person name="Kildgaard S."/>
            <person name="Isbrandt T."/>
            <person name="Kuo A."/>
            <person name="Sato A."/>
            <person name="Lyhne E.K."/>
            <person name="Kogle M.E."/>
            <person name="Wiebenga A."/>
            <person name="Kun R.S."/>
            <person name="Lubbers R.J."/>
            <person name="Makela M.R."/>
            <person name="Barry K."/>
            <person name="Chovatia M."/>
            <person name="Clum A."/>
            <person name="Daum C."/>
            <person name="Haridas S."/>
            <person name="He G."/>
            <person name="LaButti K."/>
            <person name="Lipzen A."/>
            <person name="Mondo S."/>
            <person name="Riley R."/>
            <person name="Salamov A."/>
            <person name="Simmons B.A."/>
            <person name="Magnuson J.K."/>
            <person name="Henrissat B."/>
            <person name="Mortensen U.H."/>
            <person name="Larsen T.O."/>
            <person name="Devries R.P."/>
            <person name="Grigoriev I.V."/>
            <person name="Machida M."/>
            <person name="Baker S.E."/>
            <person name="Andersen M.R."/>
        </authorList>
    </citation>
    <scope>NUCLEOTIDE SEQUENCE [LARGE SCALE GENOMIC DNA]</scope>
    <source>
        <strain evidence="3">IBT 14317</strain>
    </source>
</reference>
<feature type="compositionally biased region" description="Low complexity" evidence="1">
    <location>
        <begin position="34"/>
        <end position="44"/>
    </location>
</feature>
<feature type="region of interest" description="Disordered" evidence="1">
    <location>
        <begin position="203"/>
        <end position="222"/>
    </location>
</feature>
<evidence type="ECO:0000313" key="3">
    <source>
        <dbReference type="EMBL" id="KAE8385887.1"/>
    </source>
</evidence>
<keyword evidence="2" id="KW-0472">Membrane</keyword>